<feature type="signal peptide" evidence="1">
    <location>
        <begin position="1"/>
        <end position="18"/>
    </location>
</feature>
<comment type="caution">
    <text evidence="2">The sequence shown here is derived from an EMBL/GenBank/DDBJ whole genome shotgun (WGS) entry which is preliminary data.</text>
</comment>
<evidence type="ECO:0000313" key="3">
    <source>
        <dbReference type="Proteomes" id="UP001182556"/>
    </source>
</evidence>
<proteinExistence type="predicted"/>
<evidence type="ECO:0008006" key="4">
    <source>
        <dbReference type="Google" id="ProtNLM"/>
    </source>
</evidence>
<evidence type="ECO:0000256" key="1">
    <source>
        <dbReference type="SAM" id="SignalP"/>
    </source>
</evidence>
<dbReference type="AlphaFoldDB" id="A0AAD9CTX4"/>
<sequence>MTPALVLAAIAWVSLCAAVNWSATVSLPNQRKPTSSMTPIPRCVVFGGRPDLGRRRRPTRLVALGWIDGCWRVFVPALLACSSKTYDVVRGG</sequence>
<keyword evidence="1" id="KW-0732">Signal</keyword>
<gene>
    <name evidence="2" type="ORF">DB88DRAFT_500751</name>
</gene>
<dbReference type="Proteomes" id="UP001182556">
    <property type="component" value="Unassembled WGS sequence"/>
</dbReference>
<dbReference type="EMBL" id="JAODAN010000011">
    <property type="protein sequence ID" value="KAK1921440.1"/>
    <property type="molecule type" value="Genomic_DNA"/>
</dbReference>
<evidence type="ECO:0000313" key="2">
    <source>
        <dbReference type="EMBL" id="KAK1921440.1"/>
    </source>
</evidence>
<accession>A0AAD9CTX4</accession>
<reference evidence="2" key="1">
    <citation type="submission" date="2023-02" db="EMBL/GenBank/DDBJ databases">
        <title>Identification and recombinant expression of a fungal hydrolase from Papiliotrema laurentii that hydrolyzes apple cutin and clears colloidal polyester polyurethane.</title>
        <authorList>
            <consortium name="DOE Joint Genome Institute"/>
            <person name="Roman V.A."/>
            <person name="Bojanowski C."/>
            <person name="Crable B.R."/>
            <person name="Wagner D.N."/>
            <person name="Hung C.S."/>
            <person name="Nadeau L.J."/>
            <person name="Schratz L."/>
            <person name="Haridas S."/>
            <person name="Pangilinan J."/>
            <person name="Lipzen A."/>
            <person name="Na H."/>
            <person name="Yan M."/>
            <person name="Ng V."/>
            <person name="Grigoriev I.V."/>
            <person name="Spatafora J.W."/>
            <person name="Barlow D."/>
            <person name="Biffinger J."/>
            <person name="Kelley-Loughnane N."/>
            <person name="Varaljay V.A."/>
            <person name="Crookes-Goodson W.J."/>
        </authorList>
    </citation>
    <scope>NUCLEOTIDE SEQUENCE</scope>
    <source>
        <strain evidence="2">5307AH</strain>
    </source>
</reference>
<name>A0AAD9CTX4_PAPLA</name>
<feature type="chain" id="PRO_5042254327" description="Secreted protein" evidence="1">
    <location>
        <begin position="19"/>
        <end position="92"/>
    </location>
</feature>
<keyword evidence="3" id="KW-1185">Reference proteome</keyword>
<organism evidence="2 3">
    <name type="scientific">Papiliotrema laurentii</name>
    <name type="common">Cryptococcus laurentii</name>
    <dbReference type="NCBI Taxonomy" id="5418"/>
    <lineage>
        <taxon>Eukaryota</taxon>
        <taxon>Fungi</taxon>
        <taxon>Dikarya</taxon>
        <taxon>Basidiomycota</taxon>
        <taxon>Agaricomycotina</taxon>
        <taxon>Tremellomycetes</taxon>
        <taxon>Tremellales</taxon>
        <taxon>Rhynchogastremaceae</taxon>
        <taxon>Papiliotrema</taxon>
    </lineage>
</organism>
<protein>
    <recommendedName>
        <fullName evidence="4">Secreted protein</fullName>
    </recommendedName>
</protein>